<evidence type="ECO:0000313" key="1">
    <source>
        <dbReference type="EMBL" id="GIY45593.1"/>
    </source>
</evidence>
<accession>A0AAV4TG72</accession>
<reference evidence="1 2" key="1">
    <citation type="submission" date="2021-06" db="EMBL/GenBank/DDBJ databases">
        <title>Caerostris extrusa draft genome.</title>
        <authorList>
            <person name="Kono N."/>
            <person name="Arakawa K."/>
        </authorList>
    </citation>
    <scope>NUCLEOTIDE SEQUENCE [LARGE SCALE GENOMIC DNA]</scope>
</reference>
<comment type="caution">
    <text evidence="1">The sequence shown here is derived from an EMBL/GenBank/DDBJ whole genome shotgun (WGS) entry which is preliminary data.</text>
</comment>
<protein>
    <submittedName>
        <fullName evidence="1">Uncharacterized protein</fullName>
    </submittedName>
</protein>
<dbReference type="AlphaFoldDB" id="A0AAV4TG72"/>
<dbReference type="EMBL" id="BPLR01011293">
    <property type="protein sequence ID" value="GIY45593.1"/>
    <property type="molecule type" value="Genomic_DNA"/>
</dbReference>
<name>A0AAV4TG72_CAEEX</name>
<gene>
    <name evidence="1" type="ORF">CEXT_270291</name>
</gene>
<keyword evidence="2" id="KW-1185">Reference proteome</keyword>
<evidence type="ECO:0000313" key="2">
    <source>
        <dbReference type="Proteomes" id="UP001054945"/>
    </source>
</evidence>
<sequence>MVAEAQSMCVNISSSAAFASIPLWCSQRSKLRSITPKPCHWNCDGSDLLHPFTISLRKERQKETVLDSHTSCTVFCWPVSNVRPVTGRRRDLSRLGVRRRKVNCLHSSPGASSFILFSLWRKVFELGKG</sequence>
<dbReference type="Proteomes" id="UP001054945">
    <property type="component" value="Unassembled WGS sequence"/>
</dbReference>
<proteinExistence type="predicted"/>
<organism evidence="1 2">
    <name type="scientific">Caerostris extrusa</name>
    <name type="common">Bark spider</name>
    <name type="synonym">Caerostris bankana</name>
    <dbReference type="NCBI Taxonomy" id="172846"/>
    <lineage>
        <taxon>Eukaryota</taxon>
        <taxon>Metazoa</taxon>
        <taxon>Ecdysozoa</taxon>
        <taxon>Arthropoda</taxon>
        <taxon>Chelicerata</taxon>
        <taxon>Arachnida</taxon>
        <taxon>Araneae</taxon>
        <taxon>Araneomorphae</taxon>
        <taxon>Entelegynae</taxon>
        <taxon>Araneoidea</taxon>
        <taxon>Araneidae</taxon>
        <taxon>Caerostris</taxon>
    </lineage>
</organism>